<gene>
    <name evidence="2" type="ORF">HYPSUDRAFT_37560</name>
</gene>
<keyword evidence="3" id="KW-1185">Reference proteome</keyword>
<sequence>MSSDPNSAQGDKFSYPRKVLELGKSQISTTTFNKAVETEPDPSVKANGFYRLQESKAQVNELAKALQPITYFRDKPPIATTSNIIGIHNGITVRRENFESESNKAKAREELQKTQDNELPTLSRTLSRTPQLEPTSSPIQRPVDKHIVNYQGARFSQDSVTDHYEPATTTTPVHVERPPSEAYSLSQIPRAPSLDQAPHALPPPPRPRKAQIIAAPSLATIGQAHIQQPTATDTETTVKIPEPTGSMKPTASLVLPTQSSMTSGQVSRKGKHRRGINTGGADGKQEQPATGTFGQPSDFTKAGINPGESFGDNK</sequence>
<accession>A0A0D2P3V9</accession>
<protein>
    <submittedName>
        <fullName evidence="2">Uncharacterized protein</fullName>
    </submittedName>
</protein>
<feature type="compositionally biased region" description="Polar residues" evidence="1">
    <location>
        <begin position="255"/>
        <end position="266"/>
    </location>
</feature>
<dbReference type="EMBL" id="KN817531">
    <property type="protein sequence ID" value="KJA25559.1"/>
    <property type="molecule type" value="Genomic_DNA"/>
</dbReference>
<proteinExistence type="predicted"/>
<evidence type="ECO:0000313" key="2">
    <source>
        <dbReference type="EMBL" id="KJA25559.1"/>
    </source>
</evidence>
<feature type="compositionally biased region" description="Polar residues" evidence="1">
    <location>
        <begin position="287"/>
        <end position="298"/>
    </location>
</feature>
<feature type="compositionally biased region" description="Basic and acidic residues" evidence="1">
    <location>
        <begin position="97"/>
        <end position="116"/>
    </location>
</feature>
<evidence type="ECO:0000313" key="3">
    <source>
        <dbReference type="Proteomes" id="UP000054270"/>
    </source>
</evidence>
<feature type="compositionally biased region" description="Polar residues" evidence="1">
    <location>
        <begin position="117"/>
        <end position="139"/>
    </location>
</feature>
<reference evidence="3" key="1">
    <citation type="submission" date="2014-04" db="EMBL/GenBank/DDBJ databases">
        <title>Evolutionary Origins and Diversification of the Mycorrhizal Mutualists.</title>
        <authorList>
            <consortium name="DOE Joint Genome Institute"/>
            <consortium name="Mycorrhizal Genomics Consortium"/>
            <person name="Kohler A."/>
            <person name="Kuo A."/>
            <person name="Nagy L.G."/>
            <person name="Floudas D."/>
            <person name="Copeland A."/>
            <person name="Barry K.W."/>
            <person name="Cichocki N."/>
            <person name="Veneault-Fourrey C."/>
            <person name="LaButti K."/>
            <person name="Lindquist E.A."/>
            <person name="Lipzen A."/>
            <person name="Lundell T."/>
            <person name="Morin E."/>
            <person name="Murat C."/>
            <person name="Riley R."/>
            <person name="Ohm R."/>
            <person name="Sun H."/>
            <person name="Tunlid A."/>
            <person name="Henrissat B."/>
            <person name="Grigoriev I.V."/>
            <person name="Hibbett D.S."/>
            <person name="Martin F."/>
        </authorList>
    </citation>
    <scope>NUCLEOTIDE SEQUENCE [LARGE SCALE GENOMIC DNA]</scope>
    <source>
        <strain evidence="3">FD-334 SS-4</strain>
    </source>
</reference>
<dbReference type="Proteomes" id="UP000054270">
    <property type="component" value="Unassembled WGS sequence"/>
</dbReference>
<feature type="region of interest" description="Disordered" evidence="1">
    <location>
        <begin position="225"/>
        <end position="314"/>
    </location>
</feature>
<organism evidence="2 3">
    <name type="scientific">Hypholoma sublateritium (strain FD-334 SS-4)</name>
    <dbReference type="NCBI Taxonomy" id="945553"/>
    <lineage>
        <taxon>Eukaryota</taxon>
        <taxon>Fungi</taxon>
        <taxon>Dikarya</taxon>
        <taxon>Basidiomycota</taxon>
        <taxon>Agaricomycotina</taxon>
        <taxon>Agaricomycetes</taxon>
        <taxon>Agaricomycetidae</taxon>
        <taxon>Agaricales</taxon>
        <taxon>Agaricineae</taxon>
        <taxon>Strophariaceae</taxon>
        <taxon>Hypholoma</taxon>
    </lineage>
</organism>
<dbReference type="AlphaFoldDB" id="A0A0D2P3V9"/>
<feature type="region of interest" description="Disordered" evidence="1">
    <location>
        <begin position="97"/>
        <end position="184"/>
    </location>
</feature>
<name>A0A0D2P3V9_HYPSF</name>
<evidence type="ECO:0000256" key="1">
    <source>
        <dbReference type="SAM" id="MobiDB-lite"/>
    </source>
</evidence>
<feature type="compositionally biased region" description="Polar residues" evidence="1">
    <location>
        <begin position="225"/>
        <end position="237"/>
    </location>
</feature>